<accession>A0AAD9GY56</accession>
<comment type="caution">
    <text evidence="1">The sequence shown here is derived from an EMBL/GenBank/DDBJ whole genome shotgun (WGS) entry which is preliminary data.</text>
</comment>
<evidence type="ECO:0000313" key="1">
    <source>
        <dbReference type="EMBL" id="KAK1946892.1"/>
    </source>
</evidence>
<dbReference type="Proteomes" id="UP001259832">
    <property type="component" value="Unassembled WGS sequence"/>
</dbReference>
<evidence type="ECO:0000313" key="2">
    <source>
        <dbReference type="Proteomes" id="UP001259832"/>
    </source>
</evidence>
<proteinExistence type="predicted"/>
<organism evidence="1 2">
    <name type="scientific">Phytophthora citrophthora</name>
    <dbReference type="NCBI Taxonomy" id="4793"/>
    <lineage>
        <taxon>Eukaryota</taxon>
        <taxon>Sar</taxon>
        <taxon>Stramenopiles</taxon>
        <taxon>Oomycota</taxon>
        <taxon>Peronosporomycetes</taxon>
        <taxon>Peronosporales</taxon>
        <taxon>Peronosporaceae</taxon>
        <taxon>Phytophthora</taxon>
    </lineage>
</organism>
<name>A0AAD9GY56_9STRA</name>
<protein>
    <submittedName>
        <fullName evidence="1">Uncharacterized protein</fullName>
    </submittedName>
</protein>
<reference evidence="1" key="1">
    <citation type="submission" date="2023-08" db="EMBL/GenBank/DDBJ databases">
        <title>Reference Genome Resource for the Citrus Pathogen Phytophthora citrophthora.</title>
        <authorList>
            <person name="Moller H."/>
            <person name="Coetzee B."/>
            <person name="Rose L.J."/>
            <person name="Van Niekerk J.M."/>
        </authorList>
    </citation>
    <scope>NUCLEOTIDE SEQUENCE</scope>
    <source>
        <strain evidence="1">STE-U-9442</strain>
    </source>
</reference>
<sequence length="73" mass="8214">MGENLEMDIWLPPLRLIPNPVESEVLSREVRDSDVALAMDSLEPPEDANILEDQAEFVRSGKILLDDIPLLDD</sequence>
<keyword evidence="2" id="KW-1185">Reference proteome</keyword>
<dbReference type="EMBL" id="JASMQC010000002">
    <property type="protein sequence ID" value="KAK1946892.1"/>
    <property type="molecule type" value="Genomic_DNA"/>
</dbReference>
<gene>
    <name evidence="1" type="ORF">P3T76_000902</name>
</gene>
<dbReference type="AlphaFoldDB" id="A0AAD9GY56"/>